<evidence type="ECO:0000256" key="1">
    <source>
        <dbReference type="SAM" id="MobiDB-lite"/>
    </source>
</evidence>
<feature type="region of interest" description="Disordered" evidence="1">
    <location>
        <begin position="67"/>
        <end position="136"/>
    </location>
</feature>
<protein>
    <submittedName>
        <fullName evidence="2">Uncharacterized protein</fullName>
    </submittedName>
</protein>
<dbReference type="AlphaFoldDB" id="A0A5N5TPJ6"/>
<feature type="compositionally biased region" description="Polar residues" evidence="1">
    <location>
        <begin position="117"/>
        <end position="134"/>
    </location>
</feature>
<evidence type="ECO:0000313" key="3">
    <source>
        <dbReference type="Proteomes" id="UP000326759"/>
    </source>
</evidence>
<dbReference type="EMBL" id="SEYY01000067">
    <property type="protein sequence ID" value="KAB7508095.1"/>
    <property type="molecule type" value="Genomic_DNA"/>
</dbReference>
<sequence length="149" mass="15927">EERTTPGRTIAITNGENNELSERRSTDTAPEGVCREVAPVSHHHYDQKPRSATLNSITGALTSVTSAFGMTGKDSKSASRSSSPGPPGKEDAPLLLHSAPIAESGSPDRKPRHHSRQASLTLPTETFSQPSPKSSDVLYLNNRIDSLAK</sequence>
<accession>A0A5N5TPJ6</accession>
<keyword evidence="3" id="KW-1185">Reference proteome</keyword>
<reference evidence="2 3" key="1">
    <citation type="journal article" date="2019" name="PLoS Biol.">
        <title>Sex chromosomes control vertical transmission of feminizing Wolbachia symbionts in an isopod.</title>
        <authorList>
            <person name="Becking T."/>
            <person name="Chebbi M.A."/>
            <person name="Giraud I."/>
            <person name="Moumen B."/>
            <person name="Laverre T."/>
            <person name="Caubet Y."/>
            <person name="Peccoud J."/>
            <person name="Gilbert C."/>
            <person name="Cordaux R."/>
        </authorList>
    </citation>
    <scope>NUCLEOTIDE SEQUENCE [LARGE SCALE GENOMIC DNA]</scope>
    <source>
        <strain evidence="2">ANa2</strain>
        <tissue evidence="2">Whole body excluding digestive tract and cuticle</tissue>
    </source>
</reference>
<dbReference type="Proteomes" id="UP000326759">
    <property type="component" value="Unassembled WGS sequence"/>
</dbReference>
<comment type="caution">
    <text evidence="2">The sequence shown here is derived from an EMBL/GenBank/DDBJ whole genome shotgun (WGS) entry which is preliminary data.</text>
</comment>
<organism evidence="2 3">
    <name type="scientific">Armadillidium nasatum</name>
    <dbReference type="NCBI Taxonomy" id="96803"/>
    <lineage>
        <taxon>Eukaryota</taxon>
        <taxon>Metazoa</taxon>
        <taxon>Ecdysozoa</taxon>
        <taxon>Arthropoda</taxon>
        <taxon>Crustacea</taxon>
        <taxon>Multicrustacea</taxon>
        <taxon>Malacostraca</taxon>
        <taxon>Eumalacostraca</taxon>
        <taxon>Peracarida</taxon>
        <taxon>Isopoda</taxon>
        <taxon>Oniscidea</taxon>
        <taxon>Crinocheta</taxon>
        <taxon>Armadillidiidae</taxon>
        <taxon>Armadillidium</taxon>
    </lineage>
</organism>
<gene>
    <name evidence="2" type="ORF">Anas_02081</name>
</gene>
<proteinExistence type="predicted"/>
<evidence type="ECO:0000313" key="2">
    <source>
        <dbReference type="EMBL" id="KAB7508095.1"/>
    </source>
</evidence>
<name>A0A5N5TPJ6_9CRUS</name>
<feature type="region of interest" description="Disordered" evidence="1">
    <location>
        <begin position="1"/>
        <end position="33"/>
    </location>
</feature>
<feature type="non-terminal residue" evidence="2">
    <location>
        <position position="1"/>
    </location>
</feature>